<dbReference type="Proteomes" id="UP000295499">
    <property type="component" value="Unassembled WGS sequence"/>
</dbReference>
<reference evidence="1 2" key="1">
    <citation type="submission" date="2019-03" db="EMBL/GenBank/DDBJ databases">
        <title>Genomic Encyclopedia of Archaeal and Bacterial Type Strains, Phase II (KMG-II): from individual species to whole genera.</title>
        <authorList>
            <person name="Goeker M."/>
        </authorList>
    </citation>
    <scope>NUCLEOTIDE SEQUENCE [LARGE SCALE GENOMIC DNA]</scope>
    <source>
        <strain evidence="1 2">DSM 19034</strain>
    </source>
</reference>
<gene>
    <name evidence="1" type="ORF">CLV32_0038</name>
</gene>
<dbReference type="EMBL" id="SNWM01000001">
    <property type="protein sequence ID" value="TDO23753.1"/>
    <property type="molecule type" value="Genomic_DNA"/>
</dbReference>
<sequence length="41" mass="4764">MTNLKKPIGNASTQMVGFRVPKTVMMKNHWYIIRFHLTGLC</sequence>
<protein>
    <submittedName>
        <fullName evidence="1">Uncharacterized protein</fullName>
    </submittedName>
</protein>
<name>A0A4R6ING9_9SPHI</name>
<proteinExistence type="predicted"/>
<keyword evidence="2" id="KW-1185">Reference proteome</keyword>
<accession>A0A4R6ING9</accession>
<evidence type="ECO:0000313" key="1">
    <source>
        <dbReference type="EMBL" id="TDO23753.1"/>
    </source>
</evidence>
<evidence type="ECO:0000313" key="2">
    <source>
        <dbReference type="Proteomes" id="UP000295499"/>
    </source>
</evidence>
<organism evidence="1 2">
    <name type="scientific">Pedobacter duraquae</name>
    <dbReference type="NCBI Taxonomy" id="425511"/>
    <lineage>
        <taxon>Bacteria</taxon>
        <taxon>Pseudomonadati</taxon>
        <taxon>Bacteroidota</taxon>
        <taxon>Sphingobacteriia</taxon>
        <taxon>Sphingobacteriales</taxon>
        <taxon>Sphingobacteriaceae</taxon>
        <taxon>Pedobacter</taxon>
    </lineage>
</organism>
<comment type="caution">
    <text evidence="1">The sequence shown here is derived from an EMBL/GenBank/DDBJ whole genome shotgun (WGS) entry which is preliminary data.</text>
</comment>
<dbReference type="AlphaFoldDB" id="A0A4R6ING9"/>